<dbReference type="AlphaFoldDB" id="A0A841H880"/>
<dbReference type="RefSeq" id="WP_170038413.1">
    <property type="nucleotide sequence ID" value="NZ_JABDTL010000002.1"/>
</dbReference>
<reference evidence="1 2" key="1">
    <citation type="submission" date="2020-08" db="EMBL/GenBank/DDBJ databases">
        <title>Genomic Encyclopedia of Type Strains, Phase IV (KMG-IV): sequencing the most valuable type-strain genomes for metagenomic binning, comparative biology and taxonomic classification.</title>
        <authorList>
            <person name="Goeker M."/>
        </authorList>
    </citation>
    <scope>NUCLEOTIDE SEQUENCE [LARGE SCALE GENOMIC DNA]</scope>
    <source>
        <strain evidence="1 2">DSM 29007</strain>
    </source>
</reference>
<accession>A0A841H880</accession>
<dbReference type="EMBL" id="JACHIA010000044">
    <property type="protein sequence ID" value="MBB6074102.1"/>
    <property type="molecule type" value="Genomic_DNA"/>
</dbReference>
<dbReference type="InterPro" id="IPR021398">
    <property type="entry name" value="DUF3037"/>
</dbReference>
<comment type="caution">
    <text evidence="1">The sequence shown here is derived from an EMBL/GenBank/DDBJ whole genome shotgun (WGS) entry which is preliminary data.</text>
</comment>
<evidence type="ECO:0000313" key="1">
    <source>
        <dbReference type="EMBL" id="MBB6074102.1"/>
    </source>
</evidence>
<proteinExistence type="predicted"/>
<evidence type="ECO:0000313" key="2">
    <source>
        <dbReference type="Proteomes" id="UP000582837"/>
    </source>
</evidence>
<organism evidence="1 2">
    <name type="scientific">Longimicrobium terrae</name>
    <dbReference type="NCBI Taxonomy" id="1639882"/>
    <lineage>
        <taxon>Bacteria</taxon>
        <taxon>Pseudomonadati</taxon>
        <taxon>Gemmatimonadota</taxon>
        <taxon>Longimicrobiia</taxon>
        <taxon>Longimicrobiales</taxon>
        <taxon>Longimicrobiaceae</taxon>
        <taxon>Longimicrobium</taxon>
    </lineage>
</organism>
<sequence length="143" mass="15331">MSDATAPAWSAYSFAVLKVVPHPHLGIGVPVGVLLHARTKDFLGIQLLVDADELKARCVVRDLELLGRYLEGIRAICEGVADAGPVALAPPSERFHWLTAPRSDVIQSGPVHAGLCLNPAEALAELFAVHVRGEEVRSEPRIS</sequence>
<dbReference type="Proteomes" id="UP000582837">
    <property type="component" value="Unassembled WGS sequence"/>
</dbReference>
<gene>
    <name evidence="1" type="ORF">HNQ61_005783</name>
</gene>
<keyword evidence="2" id="KW-1185">Reference proteome</keyword>
<protein>
    <recommendedName>
        <fullName evidence="3">DUF3037 domain-containing protein</fullName>
    </recommendedName>
</protein>
<evidence type="ECO:0008006" key="3">
    <source>
        <dbReference type="Google" id="ProtNLM"/>
    </source>
</evidence>
<dbReference type="Pfam" id="PF11236">
    <property type="entry name" value="DUF3037"/>
    <property type="match status" value="1"/>
</dbReference>
<name>A0A841H880_9BACT</name>